<protein>
    <recommendedName>
        <fullName evidence="1">AB hydrolase-1 domain-containing protein</fullName>
    </recommendedName>
</protein>
<dbReference type="SUPFAM" id="SSF53474">
    <property type="entry name" value="alpha/beta-Hydrolases"/>
    <property type="match status" value="1"/>
</dbReference>
<dbReference type="PRINTS" id="PR00111">
    <property type="entry name" value="ABHYDROLASE"/>
</dbReference>
<dbReference type="GO" id="GO:0016020">
    <property type="term" value="C:membrane"/>
    <property type="evidence" value="ECO:0007669"/>
    <property type="project" value="TreeGrafter"/>
</dbReference>
<evidence type="ECO:0000313" key="3">
    <source>
        <dbReference type="Proteomes" id="UP000249061"/>
    </source>
</evidence>
<proteinExistence type="predicted"/>
<dbReference type="Proteomes" id="UP000249061">
    <property type="component" value="Unassembled WGS sequence"/>
</dbReference>
<dbReference type="InterPro" id="IPR050266">
    <property type="entry name" value="AB_hydrolase_sf"/>
</dbReference>
<reference evidence="2 3" key="1">
    <citation type="submission" date="2017-08" db="EMBL/GenBank/DDBJ databases">
        <title>Infants hospitalized years apart are colonized by the same room-sourced microbial strains.</title>
        <authorList>
            <person name="Brooks B."/>
            <person name="Olm M.R."/>
            <person name="Firek B.A."/>
            <person name="Baker R."/>
            <person name="Thomas B.C."/>
            <person name="Morowitz M.J."/>
            <person name="Banfield J.F."/>
        </authorList>
    </citation>
    <scope>NUCLEOTIDE SEQUENCE [LARGE SCALE GENOMIC DNA]</scope>
    <source>
        <strain evidence="2">S2_003_000_R2_14</strain>
    </source>
</reference>
<dbReference type="Gene3D" id="3.40.50.1820">
    <property type="entry name" value="alpha/beta hydrolase"/>
    <property type="match status" value="1"/>
</dbReference>
<name>A0A2W5THS9_9BACT</name>
<dbReference type="PANTHER" id="PTHR43798:SF24">
    <property type="entry name" value="CIS-3-ALKYL-4-ALKYLOXETAN-2-ONE DECARBOXYLASE"/>
    <property type="match status" value="1"/>
</dbReference>
<gene>
    <name evidence="2" type="ORF">DI536_14715</name>
</gene>
<dbReference type="InterPro" id="IPR000073">
    <property type="entry name" value="AB_hydrolase_1"/>
</dbReference>
<evidence type="ECO:0000313" key="2">
    <source>
        <dbReference type="EMBL" id="PZR12813.1"/>
    </source>
</evidence>
<dbReference type="Pfam" id="PF00561">
    <property type="entry name" value="Abhydrolase_1"/>
    <property type="match status" value="1"/>
</dbReference>
<dbReference type="EMBL" id="QFQP01000011">
    <property type="protein sequence ID" value="PZR12813.1"/>
    <property type="molecule type" value="Genomic_DNA"/>
</dbReference>
<accession>A0A2W5THS9</accession>
<dbReference type="GO" id="GO:0003824">
    <property type="term" value="F:catalytic activity"/>
    <property type="evidence" value="ECO:0007669"/>
    <property type="project" value="InterPro"/>
</dbReference>
<feature type="domain" description="AB hydrolase-1" evidence="1">
    <location>
        <begin position="13"/>
        <end position="242"/>
    </location>
</feature>
<comment type="caution">
    <text evidence="2">The sequence shown here is derived from an EMBL/GenBank/DDBJ whole genome shotgun (WGS) entry which is preliminary data.</text>
</comment>
<dbReference type="PRINTS" id="PR00412">
    <property type="entry name" value="EPOXHYDRLASE"/>
</dbReference>
<dbReference type="InterPro" id="IPR000639">
    <property type="entry name" value="Epox_hydrolase-like"/>
</dbReference>
<dbReference type="PANTHER" id="PTHR43798">
    <property type="entry name" value="MONOACYLGLYCEROL LIPASE"/>
    <property type="match status" value="1"/>
</dbReference>
<sequence>MSKLHVDDVGAGPVVVFAHGTPTWSYEWRHLVAALQPTHRCITVDHLGFGRSPRPADADYSPEAHAERFAEVIGELGLTKYTLVVHDFGGPIALAGDMSKVERLVVFNSFAWPLETPAARFAGSALFKWLYRTFNFSFVIAKSAWGDQKTRTKALWDTYTSKFPDADSRERVLFALAKSLNGSAKFFAAVEQNVREVPTLIVWGMKDNAFTVKDLERWRRLLPRAVTVELATAGHWPHEEQPEATVKAVQDFLKT</sequence>
<organism evidence="2 3">
    <name type="scientific">Archangium gephyra</name>
    <dbReference type="NCBI Taxonomy" id="48"/>
    <lineage>
        <taxon>Bacteria</taxon>
        <taxon>Pseudomonadati</taxon>
        <taxon>Myxococcota</taxon>
        <taxon>Myxococcia</taxon>
        <taxon>Myxococcales</taxon>
        <taxon>Cystobacterineae</taxon>
        <taxon>Archangiaceae</taxon>
        <taxon>Archangium</taxon>
    </lineage>
</organism>
<evidence type="ECO:0000259" key="1">
    <source>
        <dbReference type="Pfam" id="PF00561"/>
    </source>
</evidence>
<dbReference type="AlphaFoldDB" id="A0A2W5THS9"/>
<dbReference type="InterPro" id="IPR029058">
    <property type="entry name" value="AB_hydrolase_fold"/>
</dbReference>